<evidence type="ECO:0000256" key="1">
    <source>
        <dbReference type="SAM" id="SignalP"/>
    </source>
</evidence>
<dbReference type="PROSITE" id="PS51257">
    <property type="entry name" value="PROKAR_LIPOPROTEIN"/>
    <property type="match status" value="1"/>
</dbReference>
<dbReference type="Gene3D" id="3.40.710.10">
    <property type="entry name" value="DD-peptidase/beta-lactamase superfamily"/>
    <property type="match status" value="1"/>
</dbReference>
<proteinExistence type="predicted"/>
<dbReference type="AlphaFoldDB" id="A0A3A4KCZ8"/>
<dbReference type="PANTHER" id="PTHR46825">
    <property type="entry name" value="D-ALANYL-D-ALANINE-CARBOXYPEPTIDASE/ENDOPEPTIDASE AMPH"/>
    <property type="match status" value="1"/>
</dbReference>
<dbReference type="Pfam" id="PF00144">
    <property type="entry name" value="Beta-lactamase"/>
    <property type="match status" value="1"/>
</dbReference>
<dbReference type="PANTHER" id="PTHR46825:SF7">
    <property type="entry name" value="D-ALANYL-D-ALANINE CARBOXYPEPTIDASE"/>
    <property type="match status" value="1"/>
</dbReference>
<feature type="signal peptide" evidence="1">
    <location>
        <begin position="1"/>
        <end position="32"/>
    </location>
</feature>
<feature type="chain" id="PRO_5039346028" evidence="1">
    <location>
        <begin position="33"/>
        <end position="396"/>
    </location>
</feature>
<dbReference type="GO" id="GO:0016787">
    <property type="term" value="F:hydrolase activity"/>
    <property type="evidence" value="ECO:0007669"/>
    <property type="project" value="UniProtKB-KW"/>
</dbReference>
<evidence type="ECO:0000259" key="2">
    <source>
        <dbReference type="Pfam" id="PF00144"/>
    </source>
</evidence>
<organism evidence="3 4">
    <name type="scientific">Nocardia panacis</name>
    <dbReference type="NCBI Taxonomy" id="2340916"/>
    <lineage>
        <taxon>Bacteria</taxon>
        <taxon>Bacillati</taxon>
        <taxon>Actinomycetota</taxon>
        <taxon>Actinomycetes</taxon>
        <taxon>Mycobacteriales</taxon>
        <taxon>Nocardiaceae</taxon>
        <taxon>Nocardia</taxon>
    </lineage>
</organism>
<name>A0A3A4KCZ8_9NOCA</name>
<comment type="caution">
    <text evidence="3">The sequence shown here is derived from an EMBL/GenBank/DDBJ whole genome shotgun (WGS) entry which is preliminary data.</text>
</comment>
<dbReference type="InterPro" id="IPR012338">
    <property type="entry name" value="Beta-lactam/transpept-like"/>
</dbReference>
<dbReference type="Proteomes" id="UP000266677">
    <property type="component" value="Unassembled WGS sequence"/>
</dbReference>
<keyword evidence="4" id="KW-1185">Reference proteome</keyword>
<reference evidence="3 4" key="1">
    <citation type="submission" date="2018-09" db="EMBL/GenBank/DDBJ databases">
        <title>YIM PH21274 draft genome.</title>
        <authorList>
            <person name="Miao C."/>
        </authorList>
    </citation>
    <scope>NUCLEOTIDE SEQUENCE [LARGE SCALE GENOMIC DNA]</scope>
    <source>
        <strain evidence="3 4">YIM PH 21724</strain>
    </source>
</reference>
<accession>A0A3A4KCZ8</accession>
<feature type="domain" description="Beta-lactamase-related" evidence="2">
    <location>
        <begin position="58"/>
        <end position="382"/>
    </location>
</feature>
<evidence type="ECO:0000313" key="4">
    <source>
        <dbReference type="Proteomes" id="UP000266677"/>
    </source>
</evidence>
<evidence type="ECO:0000313" key="3">
    <source>
        <dbReference type="EMBL" id="RJO70715.1"/>
    </source>
</evidence>
<dbReference type="InterPro" id="IPR001466">
    <property type="entry name" value="Beta-lactam-related"/>
</dbReference>
<gene>
    <name evidence="3" type="ORF">D5S18_26280</name>
</gene>
<dbReference type="EMBL" id="QZFU01000036">
    <property type="protein sequence ID" value="RJO70715.1"/>
    <property type="molecule type" value="Genomic_DNA"/>
</dbReference>
<protein>
    <submittedName>
        <fullName evidence="3">Class A beta-lactamase-related serine hydrolase</fullName>
    </submittedName>
</protein>
<keyword evidence="1" id="KW-0732">Signal</keyword>
<dbReference type="InterPro" id="IPR050491">
    <property type="entry name" value="AmpC-like"/>
</dbReference>
<dbReference type="OrthoDB" id="3174977at2"/>
<sequence length="396" mass="42211">MKRRCNTLSNNVVRGACARVAVLVLAAALVGACGSDQTDSAKSTAAQPTSAEEPAALAAALERLVGADQVPGTQAVLTNGDKVREYNHGIGDAVSGKPFPADARVRIGSNTKTFVAVVALQLVAEGKLELDAPIEQYLPGVVRGVGYDANKITVRNLLQHTSGIPDYSKEPEFDKEDSIRKIFQPNELVRMSWTRHPANFPPGERFSYSNTNYVLIGMIIEKLTGQSLASEIKRRIAEPLGLTATFLPAPEQTDIPGPHPQGYALVEDKSLNLTDQNTTWAGAAGAMISTGRELNRFFLALLNGKLLPAPQLAEMQRTVPADEINPGWQYGLGLARITSSCGKEVWGHGGSIVGFRTRTGYTKSGEAVTVAVNQYPTAPTIQTDMIAAVDAALCAS</sequence>
<dbReference type="SUPFAM" id="SSF56601">
    <property type="entry name" value="beta-lactamase/transpeptidase-like"/>
    <property type="match status" value="1"/>
</dbReference>
<keyword evidence="3" id="KW-0378">Hydrolase</keyword>